<evidence type="ECO:0000313" key="3">
    <source>
        <dbReference type="Proteomes" id="UP000799777"/>
    </source>
</evidence>
<feature type="compositionally biased region" description="Polar residues" evidence="1">
    <location>
        <begin position="47"/>
        <end position="58"/>
    </location>
</feature>
<feature type="region of interest" description="Disordered" evidence="1">
    <location>
        <begin position="218"/>
        <end position="242"/>
    </location>
</feature>
<reference evidence="2" key="1">
    <citation type="journal article" date="2020" name="Stud. Mycol.">
        <title>101 Dothideomycetes genomes: a test case for predicting lifestyles and emergence of pathogens.</title>
        <authorList>
            <person name="Haridas S."/>
            <person name="Albert R."/>
            <person name="Binder M."/>
            <person name="Bloem J."/>
            <person name="Labutti K."/>
            <person name="Salamov A."/>
            <person name="Andreopoulos B."/>
            <person name="Baker S."/>
            <person name="Barry K."/>
            <person name="Bills G."/>
            <person name="Bluhm B."/>
            <person name="Cannon C."/>
            <person name="Castanera R."/>
            <person name="Culley D."/>
            <person name="Daum C."/>
            <person name="Ezra D."/>
            <person name="Gonzalez J."/>
            <person name="Henrissat B."/>
            <person name="Kuo A."/>
            <person name="Liang C."/>
            <person name="Lipzen A."/>
            <person name="Lutzoni F."/>
            <person name="Magnuson J."/>
            <person name="Mondo S."/>
            <person name="Nolan M."/>
            <person name="Ohm R."/>
            <person name="Pangilinan J."/>
            <person name="Park H.-J."/>
            <person name="Ramirez L."/>
            <person name="Alfaro M."/>
            <person name="Sun H."/>
            <person name="Tritt A."/>
            <person name="Yoshinaga Y."/>
            <person name="Zwiers L.-H."/>
            <person name="Turgeon B."/>
            <person name="Goodwin S."/>
            <person name="Spatafora J."/>
            <person name="Crous P."/>
            <person name="Grigoriev I."/>
        </authorList>
    </citation>
    <scope>NUCLEOTIDE SEQUENCE</scope>
    <source>
        <strain evidence="2">CBS 110217</strain>
    </source>
</reference>
<accession>A0A9P4HJZ6</accession>
<gene>
    <name evidence="2" type="ORF">EK21DRAFT_96840</name>
</gene>
<evidence type="ECO:0000256" key="1">
    <source>
        <dbReference type="SAM" id="MobiDB-lite"/>
    </source>
</evidence>
<dbReference type="Proteomes" id="UP000799777">
    <property type="component" value="Unassembled WGS sequence"/>
</dbReference>
<name>A0A9P4HJZ6_9PLEO</name>
<organism evidence="2 3">
    <name type="scientific">Setomelanomma holmii</name>
    <dbReference type="NCBI Taxonomy" id="210430"/>
    <lineage>
        <taxon>Eukaryota</taxon>
        <taxon>Fungi</taxon>
        <taxon>Dikarya</taxon>
        <taxon>Ascomycota</taxon>
        <taxon>Pezizomycotina</taxon>
        <taxon>Dothideomycetes</taxon>
        <taxon>Pleosporomycetidae</taxon>
        <taxon>Pleosporales</taxon>
        <taxon>Pleosporineae</taxon>
        <taxon>Phaeosphaeriaceae</taxon>
        <taxon>Setomelanomma</taxon>
    </lineage>
</organism>
<evidence type="ECO:0000313" key="2">
    <source>
        <dbReference type="EMBL" id="KAF2035659.1"/>
    </source>
</evidence>
<keyword evidence="3" id="KW-1185">Reference proteome</keyword>
<protein>
    <submittedName>
        <fullName evidence="2">Uncharacterized protein</fullName>
    </submittedName>
</protein>
<dbReference type="OrthoDB" id="424402at2759"/>
<dbReference type="EMBL" id="ML978157">
    <property type="protein sequence ID" value="KAF2035659.1"/>
    <property type="molecule type" value="Genomic_DNA"/>
</dbReference>
<sequence length="296" mass="31594">MAKAKRMSDIFASSAEKDTSAGAATATPPYSSEGPTLPLIDGDSAIKETNSNAATTSKASEDSTSRKRKLQHQNQSGHATTSIAVPATVHSALYKPWTLLSVELLKSLKSQGRMREMQNIVPVIISRNQNIKAGINRLKTCLGAHKDNTNPIEMPAGLKPADAMIALSAQGEGTAKLISILDVVRRVVAPAAIQQEGSGSAVTWWLYLTLTSVEAERKSQTGAGGRQASSHTQETEDADAFEPIDVEQTSNGDASENLATRKIPVLTAWMTKKRVSAFAEAFGEQTFTVQTLPSDE</sequence>
<dbReference type="AlphaFoldDB" id="A0A9P4HJZ6"/>
<feature type="region of interest" description="Disordered" evidence="1">
    <location>
        <begin position="1"/>
        <end position="82"/>
    </location>
</feature>
<proteinExistence type="predicted"/>
<comment type="caution">
    <text evidence="2">The sequence shown here is derived from an EMBL/GenBank/DDBJ whole genome shotgun (WGS) entry which is preliminary data.</text>
</comment>
<feature type="compositionally biased region" description="Polar residues" evidence="1">
    <location>
        <begin position="72"/>
        <end position="82"/>
    </location>
</feature>